<accession>A0A1H3NHE3</accession>
<protein>
    <recommendedName>
        <fullName evidence="3">Flavoprotein</fullName>
    </recommendedName>
</protein>
<organism evidence="1 2">
    <name type="scientific">Proteiniborus ethanoligenes</name>
    <dbReference type="NCBI Taxonomy" id="415015"/>
    <lineage>
        <taxon>Bacteria</taxon>
        <taxon>Bacillati</taxon>
        <taxon>Bacillota</taxon>
        <taxon>Clostridia</taxon>
        <taxon>Eubacteriales</taxon>
        <taxon>Proteiniborus</taxon>
    </lineage>
</organism>
<dbReference type="InterPro" id="IPR036551">
    <property type="entry name" value="Flavin_trans-like"/>
</dbReference>
<evidence type="ECO:0008006" key="3">
    <source>
        <dbReference type="Google" id="ProtNLM"/>
    </source>
</evidence>
<dbReference type="Gene3D" id="3.40.50.1950">
    <property type="entry name" value="Flavin prenyltransferase-like"/>
    <property type="match status" value="1"/>
</dbReference>
<dbReference type="STRING" id="415015.SAMN05660462_01129"/>
<name>A0A1H3NHE3_9FIRM</name>
<keyword evidence="2" id="KW-1185">Reference proteome</keyword>
<evidence type="ECO:0000313" key="1">
    <source>
        <dbReference type="EMBL" id="SDY88311.1"/>
    </source>
</evidence>
<sequence length="282" mass="31758">MGCLNMNKYNLTNDIVSGLVQKINNRPSNTIIADRTYEQHTHLNQHILAVFTGTNFGLNEALKELSKARRYGFSFDMAITENGEEIIGSQGIASIKSSLQAERIYTERDKLIFGEILESVDGIIVPMTTQDTATKLALGIQDCFISTLLWQGLWHGKKVLIDFENVLSYRGNKSKLPMLQQMMNDYVEKLQKMSVKSVNKNNYLVEMLNAFKDGSNVATANNQYSQNAVTELEHAPRQVITESDLVNMRANNKEVTVPMRAIITPLAYDKAKELGIRIIRGH</sequence>
<reference evidence="1 2" key="1">
    <citation type="submission" date="2016-10" db="EMBL/GenBank/DDBJ databases">
        <authorList>
            <person name="de Groot N.N."/>
        </authorList>
    </citation>
    <scope>NUCLEOTIDE SEQUENCE [LARGE SCALE GENOMIC DNA]</scope>
    <source>
        <strain evidence="1 2">DSM 21650</strain>
    </source>
</reference>
<dbReference type="EMBL" id="FNQE01000010">
    <property type="protein sequence ID" value="SDY88311.1"/>
    <property type="molecule type" value="Genomic_DNA"/>
</dbReference>
<proteinExistence type="predicted"/>
<dbReference type="Proteomes" id="UP000198625">
    <property type="component" value="Unassembled WGS sequence"/>
</dbReference>
<gene>
    <name evidence="1" type="ORF">SAMN05660462_01129</name>
</gene>
<evidence type="ECO:0000313" key="2">
    <source>
        <dbReference type="Proteomes" id="UP000198625"/>
    </source>
</evidence>
<dbReference type="AlphaFoldDB" id="A0A1H3NHE3"/>
<dbReference type="GO" id="GO:0003824">
    <property type="term" value="F:catalytic activity"/>
    <property type="evidence" value="ECO:0007669"/>
    <property type="project" value="InterPro"/>
</dbReference>